<organism evidence="2 3">
    <name type="scientific">Ornithobacterium rhinotracheale (strain ATCC 51463 / DSM 15997 / CCUG 23171 / CIP 104009 / LMG 9086)</name>
    <dbReference type="NCBI Taxonomy" id="867902"/>
    <lineage>
        <taxon>Bacteria</taxon>
        <taxon>Pseudomonadati</taxon>
        <taxon>Bacteroidota</taxon>
        <taxon>Flavobacteriia</taxon>
        <taxon>Flavobacteriales</taxon>
        <taxon>Weeksellaceae</taxon>
        <taxon>Ornithobacterium</taxon>
    </lineage>
</organism>
<dbReference type="RefSeq" id="WP_014790579.1">
    <property type="nucleotide sequence ID" value="NC_018016.1"/>
</dbReference>
<dbReference type="EMBL" id="CP003283">
    <property type="protein sequence ID" value="AFL96978.1"/>
    <property type="molecule type" value="Genomic_DNA"/>
</dbReference>
<dbReference type="GeneID" id="97257491"/>
<dbReference type="PANTHER" id="PTHR36444:SF2">
    <property type="entry name" value="TRANSCRIPTIONAL REGULATOR PROTEIN YOBU-RELATED"/>
    <property type="match status" value="1"/>
</dbReference>
<dbReference type="HOGENOM" id="CLU_106591_1_0_10"/>
<dbReference type="InterPro" id="IPR011256">
    <property type="entry name" value="Reg_factor_effector_dom_sf"/>
</dbReference>
<dbReference type="GeneID" id="71569074"/>
<accession>I3ZZ44</accession>
<dbReference type="PATRIC" id="fig|867902.3.peg.761"/>
<proteinExistence type="predicted"/>
<dbReference type="Gene3D" id="3.20.80.10">
    <property type="entry name" value="Regulatory factor, effector binding domain"/>
    <property type="match status" value="1"/>
</dbReference>
<evidence type="ECO:0000259" key="1">
    <source>
        <dbReference type="SMART" id="SM00871"/>
    </source>
</evidence>
<feature type="domain" description="AraC effector-binding" evidence="1">
    <location>
        <begin position="1"/>
        <end position="149"/>
    </location>
</feature>
<dbReference type="SMART" id="SM00871">
    <property type="entry name" value="AraC_E_bind"/>
    <property type="match status" value="1"/>
</dbReference>
<evidence type="ECO:0000313" key="2">
    <source>
        <dbReference type="EMBL" id="AFL96978.1"/>
    </source>
</evidence>
<dbReference type="STRING" id="867902.Ornrh_0781"/>
<dbReference type="Pfam" id="PF14526">
    <property type="entry name" value="Cass2"/>
    <property type="match status" value="1"/>
</dbReference>
<dbReference type="KEGG" id="orh:Ornrh_0781"/>
<dbReference type="PANTHER" id="PTHR36444">
    <property type="entry name" value="TRANSCRIPTIONAL REGULATOR PROTEIN YOBU-RELATED"/>
    <property type="match status" value="1"/>
</dbReference>
<keyword evidence="3" id="KW-1185">Reference proteome</keyword>
<reference evidence="2 3" key="1">
    <citation type="submission" date="2012-06" db="EMBL/GenBank/DDBJ databases">
        <title>The complete genome of Ornithobacterium rhinotracheale DSM 15997.</title>
        <authorList>
            <consortium name="US DOE Joint Genome Institute (JGI-PGF)"/>
            <person name="Lucas S."/>
            <person name="Copeland A."/>
            <person name="Lapidus A."/>
            <person name="Goodwin L."/>
            <person name="Pitluck S."/>
            <person name="Peters L."/>
            <person name="Mikhailova N."/>
            <person name="Teshima H."/>
            <person name="Kyrpides N."/>
            <person name="Mavromatis K."/>
            <person name="Pagani I."/>
            <person name="Ivanova N."/>
            <person name="Ovchinnikova G."/>
            <person name="Zeytun A."/>
            <person name="Detter J.C."/>
            <person name="Han C."/>
            <person name="Land M."/>
            <person name="Hauser L."/>
            <person name="Markowitz V."/>
            <person name="Cheng J.-F."/>
            <person name="Hugenholtz P."/>
            <person name="Woyke T."/>
            <person name="Wu D."/>
            <person name="Lang E."/>
            <person name="Kopitz M."/>
            <person name="Brambilla E."/>
            <person name="Klenk H.-P."/>
            <person name="Eisen J.A."/>
        </authorList>
    </citation>
    <scope>NUCLEOTIDE SEQUENCE [LARGE SCALE GENOMIC DNA]</scope>
    <source>
        <strain evidence="3">ATCC 51463 / DSM 15997 / CCUG 23171 / LMG 9086</strain>
    </source>
</reference>
<dbReference type="eggNOG" id="COG3708">
    <property type="taxonomic scope" value="Bacteria"/>
</dbReference>
<dbReference type="SUPFAM" id="SSF55136">
    <property type="entry name" value="Probable bacterial effector-binding domain"/>
    <property type="match status" value="1"/>
</dbReference>
<evidence type="ECO:0000313" key="3">
    <source>
        <dbReference type="Proteomes" id="UP000006051"/>
    </source>
</evidence>
<gene>
    <name evidence="2" type="ordered locus">Ornrh_0781</name>
</gene>
<dbReference type="InterPro" id="IPR010499">
    <property type="entry name" value="AraC_E-bd"/>
</dbReference>
<sequence>MTKGFKIIGISVRTSNRDNQAAQDLGNLWNQFYSENIFDKIPNKASNKILSIYTDYKSDYTDEYTTIIGVPVTSLENIPKGLIGREFEPDNFQKFTAKGEMPKAVVEVWCNIWDKDKDLNRKYSYDFEVYDEKSQNGSDSEVEIYIATNNHS</sequence>
<dbReference type="InterPro" id="IPR053182">
    <property type="entry name" value="YobU-like_regulator"/>
</dbReference>
<dbReference type="InterPro" id="IPR029441">
    <property type="entry name" value="Cass2"/>
</dbReference>
<protein>
    <recommendedName>
        <fullName evidence="1">AraC effector-binding domain-containing protein</fullName>
    </recommendedName>
</protein>
<name>I3ZZ44_ORNRL</name>
<dbReference type="AlphaFoldDB" id="I3ZZ44"/>
<dbReference type="Proteomes" id="UP000006051">
    <property type="component" value="Chromosome"/>
</dbReference>